<evidence type="ECO:0000313" key="4">
    <source>
        <dbReference type="Proteomes" id="UP000322362"/>
    </source>
</evidence>
<keyword evidence="4" id="KW-1185">Reference proteome</keyword>
<evidence type="ECO:0000313" key="3">
    <source>
        <dbReference type="EMBL" id="TYR33889.1"/>
    </source>
</evidence>
<evidence type="ECO:0000256" key="1">
    <source>
        <dbReference type="SAM" id="Phobius"/>
    </source>
</evidence>
<dbReference type="Pfam" id="PF18917">
    <property type="entry name" value="LiaI-LiaF-like_TM1"/>
    <property type="match status" value="1"/>
</dbReference>
<name>A0A5D4H1I1_9SPHI</name>
<feature type="transmembrane region" description="Helical" evidence="1">
    <location>
        <begin position="34"/>
        <end position="50"/>
    </location>
</feature>
<proteinExistence type="predicted"/>
<feature type="transmembrane region" description="Helical" evidence="1">
    <location>
        <begin position="57"/>
        <end position="76"/>
    </location>
</feature>
<sequence>MENKITSGIWFVFIGVVLLLHNLDIIHFNFWATIKYWPLLIIIVGVNLIAQNKRYGNYIKVGCNVLFLGWIFYVGMTASKTDWTEQLYNSKYINIENTDKDGPLSDMVQLPFDPEMKESILEFNGGAGKFELSVEESVNLVSTRSKTNDMGMTMKTEQEKGKQKVVINAKPTSKSKKSDAVLIDLHPDVLWNLNLNYGAANISGDLSTLKFEKLEINTGASNMTLKLGLPQVPNSKIDIATAASKIHFRIPKDAAIKVEYTSILSKNSFEGFETNKSGIAKTANYDEAENKFDIELEGAANNFTISRY</sequence>
<feature type="transmembrane region" description="Helical" evidence="1">
    <location>
        <begin position="7"/>
        <end position="28"/>
    </location>
</feature>
<accession>A0A5D4H1I1</accession>
<protein>
    <recommendedName>
        <fullName evidence="2">LiaI-LiaF-like transmembrane region domain-containing protein</fullName>
    </recommendedName>
</protein>
<keyword evidence="1" id="KW-0472">Membrane</keyword>
<evidence type="ECO:0000259" key="2">
    <source>
        <dbReference type="Pfam" id="PF18917"/>
    </source>
</evidence>
<organism evidence="3 4">
    <name type="scientific">Sphingobacterium phlebotomi</name>
    <dbReference type="NCBI Taxonomy" id="2605433"/>
    <lineage>
        <taxon>Bacteria</taxon>
        <taxon>Pseudomonadati</taxon>
        <taxon>Bacteroidota</taxon>
        <taxon>Sphingobacteriia</taxon>
        <taxon>Sphingobacteriales</taxon>
        <taxon>Sphingobacteriaceae</taxon>
        <taxon>Sphingobacterium</taxon>
    </lineage>
</organism>
<dbReference type="EMBL" id="VTAV01000014">
    <property type="protein sequence ID" value="TYR33889.1"/>
    <property type="molecule type" value="Genomic_DNA"/>
</dbReference>
<dbReference type="AlphaFoldDB" id="A0A5D4H1I1"/>
<gene>
    <name evidence="3" type="ORF">FXV77_16740</name>
</gene>
<dbReference type="InterPro" id="IPR043726">
    <property type="entry name" value="LiaI-LiaF-like_TM1"/>
</dbReference>
<comment type="caution">
    <text evidence="3">The sequence shown here is derived from an EMBL/GenBank/DDBJ whole genome shotgun (WGS) entry which is preliminary data.</text>
</comment>
<keyword evidence="1" id="KW-0812">Transmembrane</keyword>
<feature type="domain" description="LiaI-LiaF-like transmembrane region" evidence="2">
    <location>
        <begin position="5"/>
        <end position="49"/>
    </location>
</feature>
<dbReference type="Proteomes" id="UP000322362">
    <property type="component" value="Unassembled WGS sequence"/>
</dbReference>
<dbReference type="RefSeq" id="WP_148920390.1">
    <property type="nucleotide sequence ID" value="NZ_VTAV01000014.1"/>
</dbReference>
<keyword evidence="1" id="KW-1133">Transmembrane helix</keyword>
<reference evidence="3 4" key="1">
    <citation type="submission" date="2019-08" db="EMBL/GenBank/DDBJ databases">
        <title>Phlebobacter frassis gen. nov. sp. nov., a new member of family Sphingobacteriaceae isolated from sand fly rearing media.</title>
        <authorList>
            <person name="Kakumanu M.L."/>
            <person name="Marayati B.F."/>
            <person name="Wada-Katsumata A."/>
            <person name="Wasserberg G."/>
            <person name="Schal C."/>
            <person name="Apperson C.S."/>
            <person name="Ponnusamy L."/>
        </authorList>
    </citation>
    <scope>NUCLEOTIDE SEQUENCE [LARGE SCALE GENOMIC DNA]</scope>
    <source>
        <strain evidence="3 4">SSI9</strain>
    </source>
</reference>